<comment type="catalytic activity">
    <reaction evidence="4">
        <text>a 1-O-alkyl-2-acetyl-sn-glycero-3-phosphocholine + H2O = a 1-O-alkyl-sn-glycero-3-phosphocholine + acetate + H(+)</text>
        <dbReference type="Rhea" id="RHEA:17777"/>
        <dbReference type="ChEBI" id="CHEBI:15377"/>
        <dbReference type="ChEBI" id="CHEBI:15378"/>
        <dbReference type="ChEBI" id="CHEBI:30089"/>
        <dbReference type="ChEBI" id="CHEBI:30909"/>
        <dbReference type="ChEBI" id="CHEBI:36707"/>
        <dbReference type="EC" id="3.1.1.47"/>
    </reaction>
</comment>
<evidence type="ECO:0000313" key="6">
    <source>
        <dbReference type="EMBL" id="OMJ29017.1"/>
    </source>
</evidence>
<accession>A0A1R1YQ47</accession>
<feature type="active site" description="Charge relay system" evidence="5">
    <location>
        <position position="403"/>
    </location>
</feature>
<dbReference type="GO" id="GO:0016042">
    <property type="term" value="P:lipid catabolic process"/>
    <property type="evidence" value="ECO:0007669"/>
    <property type="project" value="UniProtKB-KW"/>
</dbReference>
<dbReference type="Pfam" id="PF03403">
    <property type="entry name" value="PAF-AH_p_II"/>
    <property type="match status" value="1"/>
</dbReference>
<proteinExistence type="inferred from homology"/>
<evidence type="ECO:0000256" key="1">
    <source>
        <dbReference type="ARBA" id="ARBA00022801"/>
    </source>
</evidence>
<feature type="active site" description="Charge relay system" evidence="5">
    <location>
        <position position="333"/>
    </location>
</feature>
<dbReference type="PIRSF" id="PIRSF018169">
    <property type="entry name" value="PAF_acetylhydrolase"/>
    <property type="match status" value="1"/>
</dbReference>
<dbReference type="PANTHER" id="PTHR10272">
    <property type="entry name" value="PLATELET-ACTIVATING FACTOR ACETYLHYDROLASE"/>
    <property type="match status" value="1"/>
</dbReference>
<comment type="caution">
    <text evidence="6">The sequence shown here is derived from an EMBL/GenBank/DDBJ whole genome shotgun (WGS) entry which is preliminary data.</text>
</comment>
<reference evidence="7" key="1">
    <citation type="submission" date="2017-01" db="EMBL/GenBank/DDBJ databases">
        <authorList>
            <person name="Wang Y."/>
            <person name="White M."/>
            <person name="Kvist S."/>
            <person name="Moncalvo J.-M."/>
        </authorList>
    </citation>
    <scope>NUCLEOTIDE SEQUENCE [LARGE SCALE GENOMIC DNA]</scope>
    <source>
        <strain evidence="7">ID-206-W2</strain>
    </source>
</reference>
<sequence length="475" mass="53982">MDWLKSAFSGIVPKIYTSSGPYDVGVFDYDWVPKDFDFKAAFSTDAGKHISIFPDSLSLRCYYPGIKNGSTDNHIDWLPEPKNVYAEGYGSFVKIPSWAARKLFGFAESYFKMPAYYGIDPIKFIHEKDELNNKLHTSADKNKSIAPESYCKLPVAIFSHGLAGNRTTYSAICREMASYGVVVLALEHRDGSASASYLATKETALPYHDFSTYMNSTNKTIGSLKDNSNQNKIEEFGPERLEFQQKKLNSRVREIYETVSELHRLSSAESDPQLKNCNLFHKLGLSSRLDFDQMIVVGHSFGSSSVLEAIDSSTNIKYTKNPKSPFKAAVVLDPWMFAVDRSNPRIEIPTLIIRSEHFLNWKEHYVEEVQYFKKSFNMDTNTPEQKLSIPGKLYSINIYKAGHQYFSDLYLLFPWVAKLKNTTFTANPERVVSLTNEITIEFLRKVLVTQLPKGSSESSHILDNFETTNPEISFD</sequence>
<gene>
    <name evidence="6" type="ORF">AYI69_g1496</name>
</gene>
<dbReference type="EMBL" id="LSSM01000408">
    <property type="protein sequence ID" value="OMJ29017.1"/>
    <property type="molecule type" value="Genomic_DNA"/>
</dbReference>
<dbReference type="AlphaFoldDB" id="A0A1R1YQ47"/>
<dbReference type="InterPro" id="IPR016715">
    <property type="entry name" value="PAF_acetylhydro_eukaryote"/>
</dbReference>
<organism evidence="6 7">
    <name type="scientific">Smittium culicis</name>
    <dbReference type="NCBI Taxonomy" id="133412"/>
    <lineage>
        <taxon>Eukaryota</taxon>
        <taxon>Fungi</taxon>
        <taxon>Fungi incertae sedis</taxon>
        <taxon>Zoopagomycota</taxon>
        <taxon>Kickxellomycotina</taxon>
        <taxon>Harpellomycetes</taxon>
        <taxon>Harpellales</taxon>
        <taxon>Legeriomycetaceae</taxon>
        <taxon>Smittium</taxon>
    </lineage>
</organism>
<protein>
    <recommendedName>
        <fullName evidence="4">Putative phospholipase</fullName>
        <ecNumber evidence="4">3.1.1.47</ecNumber>
    </recommendedName>
</protein>
<dbReference type="GO" id="GO:0003847">
    <property type="term" value="F:1-alkyl-2-acetylglycerophosphocholine esterase activity"/>
    <property type="evidence" value="ECO:0007669"/>
    <property type="project" value="UniProtKB-UniRule"/>
</dbReference>
<keyword evidence="1 4" id="KW-0378">Hydrolase</keyword>
<dbReference type="SUPFAM" id="SSF53474">
    <property type="entry name" value="alpha/beta-Hydrolases"/>
    <property type="match status" value="1"/>
</dbReference>
<keyword evidence="2 4" id="KW-0442">Lipid degradation</keyword>
<dbReference type="Gene3D" id="3.40.50.1820">
    <property type="entry name" value="alpha/beta hydrolase"/>
    <property type="match status" value="1"/>
</dbReference>
<evidence type="ECO:0000256" key="2">
    <source>
        <dbReference type="ARBA" id="ARBA00022963"/>
    </source>
</evidence>
<keyword evidence="7" id="KW-1185">Reference proteome</keyword>
<comment type="similarity">
    <text evidence="4">Belongs to the serine esterase family.</text>
</comment>
<dbReference type="EC" id="3.1.1.47" evidence="4"/>
<dbReference type="InterPro" id="IPR029058">
    <property type="entry name" value="AB_hydrolase_fold"/>
</dbReference>
<evidence type="ECO:0000256" key="5">
    <source>
        <dbReference type="PIRSR" id="PIRSR018169-1"/>
    </source>
</evidence>
<dbReference type="PANTHER" id="PTHR10272:SF0">
    <property type="entry name" value="PLATELET-ACTIVATING FACTOR ACETYLHYDROLASE"/>
    <property type="match status" value="1"/>
</dbReference>
<evidence type="ECO:0000256" key="4">
    <source>
        <dbReference type="PIRNR" id="PIRNR018169"/>
    </source>
</evidence>
<evidence type="ECO:0000313" key="7">
    <source>
        <dbReference type="Proteomes" id="UP000187429"/>
    </source>
</evidence>
<feature type="active site" description="Nucleophile" evidence="5">
    <location>
        <position position="300"/>
    </location>
</feature>
<dbReference type="OrthoDB" id="2363873at2759"/>
<dbReference type="Proteomes" id="UP000187429">
    <property type="component" value="Unassembled WGS sequence"/>
</dbReference>
<evidence type="ECO:0000256" key="3">
    <source>
        <dbReference type="ARBA" id="ARBA00023098"/>
    </source>
</evidence>
<keyword evidence="3 4" id="KW-0443">Lipid metabolism</keyword>
<name>A0A1R1YQ47_9FUNG</name>